<keyword evidence="2" id="KW-1185">Reference proteome</keyword>
<name>A0A1I4PQ62_9PROT</name>
<dbReference type="EMBL" id="FOUB01000022">
    <property type="protein sequence ID" value="SFM29613.1"/>
    <property type="molecule type" value="Genomic_DNA"/>
</dbReference>
<gene>
    <name evidence="1" type="ORF">SAMN05421863_102212</name>
</gene>
<dbReference type="AlphaFoldDB" id="A0A1I4PQ62"/>
<dbReference type="Proteomes" id="UP000183287">
    <property type="component" value="Unassembled WGS sequence"/>
</dbReference>
<evidence type="ECO:0000313" key="1">
    <source>
        <dbReference type="EMBL" id="SFM29613.1"/>
    </source>
</evidence>
<evidence type="ECO:0000313" key="2">
    <source>
        <dbReference type="Proteomes" id="UP000183287"/>
    </source>
</evidence>
<proteinExistence type="predicted"/>
<reference evidence="2" key="1">
    <citation type="submission" date="2016-10" db="EMBL/GenBank/DDBJ databases">
        <authorList>
            <person name="Varghese N."/>
            <person name="Submissions S."/>
        </authorList>
    </citation>
    <scope>NUCLEOTIDE SEQUENCE [LARGE SCALE GENOMIC DNA]</scope>
    <source>
        <strain evidence="2">Nm44</strain>
    </source>
</reference>
<sequence length="43" mass="5352">MQEILELRYYLVQGVVLEPVSINRNPMKKNQFEYEYVFYKEYS</sequence>
<accession>A0A1I4PQ62</accession>
<protein>
    <submittedName>
        <fullName evidence="1">Uncharacterized protein</fullName>
    </submittedName>
</protein>
<organism evidence="1 2">
    <name type="scientific">Nitrosomonas communis</name>
    <dbReference type="NCBI Taxonomy" id="44574"/>
    <lineage>
        <taxon>Bacteria</taxon>
        <taxon>Pseudomonadati</taxon>
        <taxon>Pseudomonadota</taxon>
        <taxon>Betaproteobacteria</taxon>
        <taxon>Nitrosomonadales</taxon>
        <taxon>Nitrosomonadaceae</taxon>
        <taxon>Nitrosomonas</taxon>
    </lineage>
</organism>